<dbReference type="EMBL" id="MPSB01000006">
    <property type="protein sequence ID" value="ONF96064.1"/>
    <property type="molecule type" value="Genomic_DNA"/>
</dbReference>
<dbReference type="Proteomes" id="UP000188729">
    <property type="component" value="Unassembled WGS sequence"/>
</dbReference>
<keyword evidence="1" id="KW-0812">Transmembrane</keyword>
<feature type="transmembrane region" description="Helical" evidence="1">
    <location>
        <begin position="75"/>
        <end position="96"/>
    </location>
</feature>
<keyword evidence="3" id="KW-1185">Reference proteome</keyword>
<evidence type="ECO:0000313" key="3">
    <source>
        <dbReference type="Proteomes" id="UP000188729"/>
    </source>
</evidence>
<proteinExistence type="predicted"/>
<dbReference type="AlphaFoldDB" id="A0A1V2EV70"/>
<organism evidence="2 3">
    <name type="scientific">Sphingomonas jeddahensis</name>
    <dbReference type="NCBI Taxonomy" id="1915074"/>
    <lineage>
        <taxon>Bacteria</taxon>
        <taxon>Pseudomonadati</taxon>
        <taxon>Pseudomonadota</taxon>
        <taxon>Alphaproteobacteria</taxon>
        <taxon>Sphingomonadales</taxon>
        <taxon>Sphingomonadaceae</taxon>
        <taxon>Sphingomonas</taxon>
    </lineage>
</organism>
<name>A0A1V2EV70_9SPHN</name>
<feature type="transmembrane region" description="Helical" evidence="1">
    <location>
        <begin position="15"/>
        <end position="36"/>
    </location>
</feature>
<accession>A0A1V2EV70</accession>
<gene>
    <name evidence="2" type="ORF">SPHI_16780</name>
</gene>
<evidence type="ECO:0000256" key="1">
    <source>
        <dbReference type="SAM" id="Phobius"/>
    </source>
</evidence>
<keyword evidence="1" id="KW-0472">Membrane</keyword>
<keyword evidence="1" id="KW-1133">Transmembrane helix</keyword>
<feature type="transmembrane region" description="Helical" evidence="1">
    <location>
        <begin position="42"/>
        <end position="63"/>
    </location>
</feature>
<sequence length="101" mass="10556">MAVRRLAGKANPPDWLAMAHGFLAASAFTLIVYAAFQQGIPPSASAGIAILLIAAAGGVVMNLRYHLAHQLIPQWLLHVHILLGLVGTALIAWAAWGTPAA</sequence>
<comment type="caution">
    <text evidence="2">The sequence shown here is derived from an EMBL/GenBank/DDBJ whole genome shotgun (WGS) entry which is preliminary data.</text>
</comment>
<evidence type="ECO:0000313" key="2">
    <source>
        <dbReference type="EMBL" id="ONF96064.1"/>
    </source>
</evidence>
<reference evidence="2 3" key="1">
    <citation type="submission" date="2016-11" db="EMBL/GenBank/DDBJ databases">
        <title>Genome sequence of Sphingomonas jeddahensis G39.</title>
        <authorList>
            <person name="Poehlein A."/>
            <person name="Wuebbeler J.H."/>
            <person name="Steinbuechel A."/>
            <person name="Daniel R."/>
        </authorList>
    </citation>
    <scope>NUCLEOTIDE SEQUENCE [LARGE SCALE GENOMIC DNA]</scope>
    <source>
        <strain evidence="2 3">G39</strain>
    </source>
</reference>
<protein>
    <submittedName>
        <fullName evidence="2">Uncharacterized protein</fullName>
    </submittedName>
</protein>